<accession>A0A2H1WT27</accession>
<evidence type="ECO:0000256" key="1">
    <source>
        <dbReference type="SAM" id="Coils"/>
    </source>
</evidence>
<evidence type="ECO:0000313" key="4">
    <source>
        <dbReference type="EMBL" id="SOQ56219.1"/>
    </source>
</evidence>
<proteinExistence type="predicted"/>
<gene>
    <name evidence="4" type="ORF">SFRICE_035456</name>
</gene>
<protein>
    <submittedName>
        <fullName evidence="4">SFRICE_035456</fullName>
    </submittedName>
</protein>
<feature type="coiled-coil region" evidence="1">
    <location>
        <begin position="49"/>
        <end position="122"/>
    </location>
</feature>
<dbReference type="Gene3D" id="1.10.287.1490">
    <property type="match status" value="1"/>
</dbReference>
<evidence type="ECO:0000259" key="3">
    <source>
        <dbReference type="Pfam" id="PF25298"/>
    </source>
</evidence>
<organism evidence="4">
    <name type="scientific">Spodoptera frugiperda</name>
    <name type="common">Fall armyworm</name>
    <dbReference type="NCBI Taxonomy" id="7108"/>
    <lineage>
        <taxon>Eukaryota</taxon>
        <taxon>Metazoa</taxon>
        <taxon>Ecdysozoa</taxon>
        <taxon>Arthropoda</taxon>
        <taxon>Hexapoda</taxon>
        <taxon>Insecta</taxon>
        <taxon>Pterygota</taxon>
        <taxon>Neoptera</taxon>
        <taxon>Endopterygota</taxon>
        <taxon>Lepidoptera</taxon>
        <taxon>Glossata</taxon>
        <taxon>Ditrysia</taxon>
        <taxon>Noctuoidea</taxon>
        <taxon>Noctuidae</taxon>
        <taxon>Amphipyrinae</taxon>
        <taxon>Spodoptera</taxon>
    </lineage>
</organism>
<evidence type="ECO:0000256" key="2">
    <source>
        <dbReference type="SAM" id="MobiDB-lite"/>
    </source>
</evidence>
<dbReference type="InterPro" id="IPR057251">
    <property type="entry name" value="FP_C"/>
</dbReference>
<reference evidence="4" key="1">
    <citation type="submission" date="2016-07" db="EMBL/GenBank/DDBJ databases">
        <authorList>
            <person name="Bretaudeau A."/>
        </authorList>
    </citation>
    <scope>NUCLEOTIDE SEQUENCE</scope>
    <source>
        <strain evidence="4">Rice</strain>
        <tissue evidence="4">Whole body</tissue>
    </source>
</reference>
<keyword evidence="1" id="KW-0175">Coiled coil</keyword>
<sequence>MPLTKTPVSRNKKTQGHVPQPNLVDIDVGDTYCTRSRKRGNDEEWSNPLMEIRKVIVELKEEQKQKLDELQSSINAIRQQNEGMIESIEFLTNEYRDLRKHVDNLEIERKSNQKYIQTLENEIESLKTSQKTSCIEIRNIPTKQKEAKQDLLDTINKISDVLNMVVDVNSIRDIYRVNTKIDSNKPIIVEFTSVITKEKIIEQCKKFNLHHKNNKLNTSHLNISGPQKSVYISEHLTSRARRLFFLARDFANTNEFKFCWTAGGKVFIRKKEGERLIRINSESDLCNLQDQLKN</sequence>
<dbReference type="EMBL" id="ODYU01010859">
    <property type="protein sequence ID" value="SOQ56219.1"/>
    <property type="molecule type" value="Genomic_DNA"/>
</dbReference>
<feature type="region of interest" description="Disordered" evidence="2">
    <location>
        <begin position="1"/>
        <end position="25"/>
    </location>
</feature>
<dbReference type="Pfam" id="PF25298">
    <property type="entry name" value="Baculo_FP_2nd"/>
    <property type="match status" value="1"/>
</dbReference>
<feature type="domain" description="FP protein C-terminal" evidence="3">
    <location>
        <begin position="237"/>
        <end position="288"/>
    </location>
</feature>
<dbReference type="AlphaFoldDB" id="A0A2H1WT27"/>
<name>A0A2H1WT27_SPOFR</name>